<dbReference type="OrthoDB" id="3509362at2759"/>
<evidence type="ECO:0000313" key="2">
    <source>
        <dbReference type="Proteomes" id="UP000184300"/>
    </source>
</evidence>
<dbReference type="VEuPathDB" id="FungiDB:ASPGLDRAFT_40826"/>
<proteinExistence type="predicted"/>
<dbReference type="GeneID" id="34461540"/>
<dbReference type="RefSeq" id="XP_022395110.1">
    <property type="nucleotide sequence ID" value="XM_022545279.1"/>
</dbReference>
<accession>A0A1L9V3K4</accession>
<sequence>MLHVAILAFGKGAVVCGIMISSKQQLQEAVTFIGARNLDIPVERAFEFSCDQVVEALSYMASGQHIDKIYLLPAKHLKAAVDALSNAAISAEGFGYGLDEDYQPLRGHIARWLTDAYVPAQPIQSSRMCITGGASQN</sequence>
<organism evidence="1 2">
    <name type="scientific">Aspergillus glaucus CBS 516.65</name>
    <dbReference type="NCBI Taxonomy" id="1160497"/>
    <lineage>
        <taxon>Eukaryota</taxon>
        <taxon>Fungi</taxon>
        <taxon>Dikarya</taxon>
        <taxon>Ascomycota</taxon>
        <taxon>Pezizomycotina</taxon>
        <taxon>Eurotiomycetes</taxon>
        <taxon>Eurotiomycetidae</taxon>
        <taxon>Eurotiales</taxon>
        <taxon>Aspergillaceae</taxon>
        <taxon>Aspergillus</taxon>
        <taxon>Aspergillus subgen. Aspergillus</taxon>
    </lineage>
</organism>
<gene>
    <name evidence="1" type="ORF">ASPGLDRAFT_40826</name>
</gene>
<dbReference type="EMBL" id="KV878963">
    <property type="protein sequence ID" value="OJJ78412.1"/>
    <property type="molecule type" value="Genomic_DNA"/>
</dbReference>
<dbReference type="Proteomes" id="UP000184300">
    <property type="component" value="Unassembled WGS sequence"/>
</dbReference>
<reference evidence="2" key="1">
    <citation type="journal article" date="2017" name="Genome Biol.">
        <title>Comparative genomics reveals high biological diversity and specific adaptations in the industrially and medically important fungal genus Aspergillus.</title>
        <authorList>
            <person name="de Vries R.P."/>
            <person name="Riley R."/>
            <person name="Wiebenga A."/>
            <person name="Aguilar-Osorio G."/>
            <person name="Amillis S."/>
            <person name="Uchima C.A."/>
            <person name="Anderluh G."/>
            <person name="Asadollahi M."/>
            <person name="Askin M."/>
            <person name="Barry K."/>
            <person name="Battaglia E."/>
            <person name="Bayram O."/>
            <person name="Benocci T."/>
            <person name="Braus-Stromeyer S.A."/>
            <person name="Caldana C."/>
            <person name="Canovas D."/>
            <person name="Cerqueira G.C."/>
            <person name="Chen F."/>
            <person name="Chen W."/>
            <person name="Choi C."/>
            <person name="Clum A."/>
            <person name="Dos Santos R.A."/>
            <person name="Damasio A.R."/>
            <person name="Diallinas G."/>
            <person name="Emri T."/>
            <person name="Fekete E."/>
            <person name="Flipphi M."/>
            <person name="Freyberg S."/>
            <person name="Gallo A."/>
            <person name="Gournas C."/>
            <person name="Habgood R."/>
            <person name="Hainaut M."/>
            <person name="Harispe M.L."/>
            <person name="Henrissat B."/>
            <person name="Hilden K.S."/>
            <person name="Hope R."/>
            <person name="Hossain A."/>
            <person name="Karabika E."/>
            <person name="Karaffa L."/>
            <person name="Karanyi Z."/>
            <person name="Krasevec N."/>
            <person name="Kuo A."/>
            <person name="Kusch H."/>
            <person name="LaButti K."/>
            <person name="Lagendijk E.L."/>
            <person name="Lapidus A."/>
            <person name="Levasseur A."/>
            <person name="Lindquist E."/>
            <person name="Lipzen A."/>
            <person name="Logrieco A.F."/>
            <person name="MacCabe A."/>
            <person name="Maekelae M.R."/>
            <person name="Malavazi I."/>
            <person name="Melin P."/>
            <person name="Meyer V."/>
            <person name="Mielnichuk N."/>
            <person name="Miskei M."/>
            <person name="Molnar A.P."/>
            <person name="Mule G."/>
            <person name="Ngan C.Y."/>
            <person name="Orejas M."/>
            <person name="Orosz E."/>
            <person name="Ouedraogo J.P."/>
            <person name="Overkamp K.M."/>
            <person name="Park H.-S."/>
            <person name="Perrone G."/>
            <person name="Piumi F."/>
            <person name="Punt P.J."/>
            <person name="Ram A.F."/>
            <person name="Ramon A."/>
            <person name="Rauscher S."/>
            <person name="Record E."/>
            <person name="Riano-Pachon D.M."/>
            <person name="Robert V."/>
            <person name="Roehrig J."/>
            <person name="Ruller R."/>
            <person name="Salamov A."/>
            <person name="Salih N.S."/>
            <person name="Samson R.A."/>
            <person name="Sandor E."/>
            <person name="Sanguinetti M."/>
            <person name="Schuetze T."/>
            <person name="Sepcic K."/>
            <person name="Shelest E."/>
            <person name="Sherlock G."/>
            <person name="Sophianopoulou V."/>
            <person name="Squina F.M."/>
            <person name="Sun H."/>
            <person name="Susca A."/>
            <person name="Todd R.B."/>
            <person name="Tsang A."/>
            <person name="Unkles S.E."/>
            <person name="van de Wiele N."/>
            <person name="van Rossen-Uffink D."/>
            <person name="Oliveira J.V."/>
            <person name="Vesth T.C."/>
            <person name="Visser J."/>
            <person name="Yu J.-H."/>
            <person name="Zhou M."/>
            <person name="Andersen M.R."/>
            <person name="Archer D.B."/>
            <person name="Baker S.E."/>
            <person name="Benoit I."/>
            <person name="Brakhage A.A."/>
            <person name="Braus G.H."/>
            <person name="Fischer R."/>
            <person name="Frisvad J.C."/>
            <person name="Goldman G.H."/>
            <person name="Houbraken J."/>
            <person name="Oakley B."/>
            <person name="Pocsi I."/>
            <person name="Scazzocchio C."/>
            <person name="Seiboth B."/>
            <person name="vanKuyk P.A."/>
            <person name="Wortman J."/>
            <person name="Dyer P.S."/>
            <person name="Grigoriev I.V."/>
        </authorList>
    </citation>
    <scope>NUCLEOTIDE SEQUENCE [LARGE SCALE GENOMIC DNA]</scope>
    <source>
        <strain evidence="2">CBS 516.65</strain>
    </source>
</reference>
<protein>
    <submittedName>
        <fullName evidence="1">Uncharacterized protein</fullName>
    </submittedName>
</protein>
<dbReference type="AlphaFoldDB" id="A0A1L9V3K4"/>
<name>A0A1L9V3K4_ASPGL</name>
<keyword evidence="2" id="KW-1185">Reference proteome</keyword>
<dbReference type="STRING" id="1160497.A0A1L9V3K4"/>
<evidence type="ECO:0000313" key="1">
    <source>
        <dbReference type="EMBL" id="OJJ78412.1"/>
    </source>
</evidence>